<sequence>MSKSALDKDSDNFLNVLKLISDRMNGLMYAFRGTAGLVIQGLEMKMEDIDIVCSKDTAVASNTLFKDFLKEKVEYKISDKFKSYFGKFNIKGVLVEIYGDWQILDAKGVWSKIFDGSDRIKVKFRGEDFYVVPADTELLMFALMGRWSAFHKIKKQASSFLAGENSRSKIKI</sequence>
<dbReference type="SUPFAM" id="SSF81301">
    <property type="entry name" value="Nucleotidyltransferase"/>
    <property type="match status" value="1"/>
</dbReference>
<gene>
    <name evidence="1" type="ORF">A3D91_01030</name>
</gene>
<name>A0A1F4VB72_UNCKA</name>
<dbReference type="EMBL" id="MEVD01000003">
    <property type="protein sequence ID" value="OGC54465.1"/>
    <property type="molecule type" value="Genomic_DNA"/>
</dbReference>
<reference evidence="1 2" key="1">
    <citation type="journal article" date="2016" name="Nat. Commun.">
        <title>Thousands of microbial genomes shed light on interconnected biogeochemical processes in an aquifer system.</title>
        <authorList>
            <person name="Anantharaman K."/>
            <person name="Brown C.T."/>
            <person name="Hug L.A."/>
            <person name="Sharon I."/>
            <person name="Castelle C.J."/>
            <person name="Probst A.J."/>
            <person name="Thomas B.C."/>
            <person name="Singh A."/>
            <person name="Wilkins M.J."/>
            <person name="Karaoz U."/>
            <person name="Brodie E.L."/>
            <person name="Williams K.H."/>
            <person name="Hubbard S.S."/>
            <person name="Banfield J.F."/>
        </authorList>
    </citation>
    <scope>NUCLEOTIDE SEQUENCE [LARGE SCALE GENOMIC DNA]</scope>
</reference>
<comment type="caution">
    <text evidence="1">The sequence shown here is derived from an EMBL/GenBank/DDBJ whole genome shotgun (WGS) entry which is preliminary data.</text>
</comment>
<dbReference type="InterPro" id="IPR043519">
    <property type="entry name" value="NT_sf"/>
</dbReference>
<evidence type="ECO:0000313" key="2">
    <source>
        <dbReference type="Proteomes" id="UP000178127"/>
    </source>
</evidence>
<dbReference type="AlphaFoldDB" id="A0A1F4VB72"/>
<dbReference type="Proteomes" id="UP000178127">
    <property type="component" value="Unassembled WGS sequence"/>
</dbReference>
<protein>
    <submittedName>
        <fullName evidence="1">Uncharacterized protein</fullName>
    </submittedName>
</protein>
<accession>A0A1F4VB72</accession>
<dbReference type="STRING" id="1802620.A3D91_01030"/>
<dbReference type="Gene3D" id="3.30.460.40">
    <property type="match status" value="1"/>
</dbReference>
<proteinExistence type="predicted"/>
<organism evidence="1 2">
    <name type="scientific">candidate division WWE3 bacterium RIFCSPHIGHO2_02_FULL_38_14</name>
    <dbReference type="NCBI Taxonomy" id="1802620"/>
    <lineage>
        <taxon>Bacteria</taxon>
        <taxon>Katanobacteria</taxon>
    </lineage>
</organism>
<evidence type="ECO:0000313" key="1">
    <source>
        <dbReference type="EMBL" id="OGC54465.1"/>
    </source>
</evidence>